<dbReference type="EMBL" id="PDND01000137">
    <property type="protein sequence ID" value="PGH31197.1"/>
    <property type="molecule type" value="Genomic_DNA"/>
</dbReference>
<keyword evidence="5" id="KW-1185">Reference proteome</keyword>
<feature type="compositionally biased region" description="Basic and acidic residues" evidence="1">
    <location>
        <begin position="296"/>
        <end position="309"/>
    </location>
</feature>
<name>A0A2B7ZEF7_9EURO</name>
<feature type="compositionally biased region" description="Basic residues" evidence="1">
    <location>
        <begin position="310"/>
        <end position="328"/>
    </location>
</feature>
<feature type="compositionally biased region" description="Basic and acidic residues" evidence="1">
    <location>
        <begin position="330"/>
        <end position="347"/>
    </location>
</feature>
<dbReference type="PANTHER" id="PTHR31373">
    <property type="entry name" value="OS06G0652100 PROTEIN"/>
    <property type="match status" value="1"/>
</dbReference>
<dbReference type="Proteomes" id="UP000226031">
    <property type="component" value="Unassembled WGS sequence"/>
</dbReference>
<reference evidence="4 5" key="1">
    <citation type="submission" date="2017-10" db="EMBL/GenBank/DDBJ databases">
        <title>Comparative genomics in systemic dimorphic fungi from Ajellomycetaceae.</title>
        <authorList>
            <person name="Munoz J.F."/>
            <person name="Mcewen J.G."/>
            <person name="Clay O.K."/>
            <person name="Cuomo C.A."/>
        </authorList>
    </citation>
    <scope>NUCLEOTIDE SEQUENCE [LARGE SCALE GENOMIC DNA]</scope>
    <source>
        <strain evidence="4 5">UAMH4076</strain>
    </source>
</reference>
<feature type="region of interest" description="Disordered" evidence="1">
    <location>
        <begin position="296"/>
        <end position="347"/>
    </location>
</feature>
<proteinExistence type="predicted"/>
<dbReference type="Pfam" id="PF11443">
    <property type="entry name" value="DUF2828"/>
    <property type="match status" value="1"/>
</dbReference>
<evidence type="ECO:0000259" key="3">
    <source>
        <dbReference type="Pfam" id="PF25043"/>
    </source>
</evidence>
<feature type="domain" description="DUF2828" evidence="2">
    <location>
        <begin position="134"/>
        <end position="581"/>
    </location>
</feature>
<comment type="caution">
    <text evidence="4">The sequence shown here is derived from an EMBL/GenBank/DDBJ whole genome shotgun (WGS) entry which is preliminary data.</text>
</comment>
<protein>
    <submittedName>
        <fullName evidence="4">Uncharacterized protein</fullName>
    </submittedName>
</protein>
<organism evidence="4 5">
    <name type="scientific">[Emmonsia] crescens</name>
    <dbReference type="NCBI Taxonomy" id="73230"/>
    <lineage>
        <taxon>Eukaryota</taxon>
        <taxon>Fungi</taxon>
        <taxon>Dikarya</taxon>
        <taxon>Ascomycota</taxon>
        <taxon>Pezizomycotina</taxon>
        <taxon>Eurotiomycetes</taxon>
        <taxon>Eurotiomycetidae</taxon>
        <taxon>Onygenales</taxon>
        <taxon>Ajellomycetaceae</taxon>
        <taxon>Emergomyces</taxon>
    </lineage>
</organism>
<evidence type="ECO:0000256" key="1">
    <source>
        <dbReference type="SAM" id="MobiDB-lite"/>
    </source>
</evidence>
<dbReference type="AlphaFoldDB" id="A0A2B7ZEF7"/>
<dbReference type="InterPro" id="IPR011205">
    <property type="entry name" value="UCP015417_vWA"/>
</dbReference>
<evidence type="ECO:0000313" key="5">
    <source>
        <dbReference type="Proteomes" id="UP000226031"/>
    </source>
</evidence>
<evidence type="ECO:0000259" key="2">
    <source>
        <dbReference type="Pfam" id="PF11443"/>
    </source>
</evidence>
<sequence>MDTNSPSNSGEKSPKTEMTSPGPPQQPPPAKRVKTTSMDSSFPVLLPEDPCLRMSDAEFEVHIFKTLPALAGLENAVGGMHIDKGDGSSAANEETAKLKTTGNAFIDALDRTAADPSGEKAHDAEMAQKNRMLTTNAGMAFASTQSPLLELFNQVDHDGDEELLKGTLEQAWEVDALTTLKIIWIVRSIHLGRGEKGLFYRQLGWLGQSHPRTLLRNLKWLYRPVIKKDAKKREGDEQVVVEKVGGGGKDGDQMEVDDYDVIHGGSHGYWKDLLNILVLSVREKLDMSDPNQVLLVDHRIPNKTDDSSRARGRQRGRGPRGRGGRGRGGHLQEERTKAHGKSLMEQKAASKAEKARRHEHILSRLATDPFHRALHLTVARLFAEQLRKDMLLLESGNKNSNEAALREISLCAKWAPSLEHFHDKHTLIASTIAELLFPDSALDPNHHSEATHALSRESYLKRAREHYRAHTLSPLRKALSIVERDISAQTFSNIQYSHVPSIAMNKYKNLFAKMDCKRYLGYLYDVANGKDTISGAILTPGLLVRNAMSDKHQPGITSLDGTVADMQWKTLVQRIKDSGTLSSSIAVCDVSGSMNSPLTQHKIAPIHNAIGLSLVIAEATQPPFGGRVITFSKNPSIHIVSGTSLTEQVNNLRFAEWGYNTDFIKVFRQLILPLAVENKVPPEDMVKRVFVFSDMQFDEAQPKKAEYDRETKKKVERYQWQTHQQIVEKEFREHGYEVPELIYWNLAEEAGAVPVTSEMEGTALVSGQSQALMKVFLDSGTFGEEEEEDEENDHQEGGEDQKMEVVDGDGDGEWGVVQKQAKKKKKGIDPMKIVRKAVGHEAFDMLRVVD</sequence>
<dbReference type="VEuPathDB" id="FungiDB:EMCG_08364"/>
<feature type="compositionally biased region" description="Polar residues" evidence="1">
    <location>
        <begin position="1"/>
        <end position="19"/>
    </location>
</feature>
<dbReference type="InterPro" id="IPR036465">
    <property type="entry name" value="vWFA_dom_sf"/>
</dbReference>
<evidence type="ECO:0000313" key="4">
    <source>
        <dbReference type="EMBL" id="PGH31197.1"/>
    </source>
</evidence>
<feature type="compositionally biased region" description="Basic and acidic residues" evidence="1">
    <location>
        <begin position="794"/>
        <end position="805"/>
    </location>
</feature>
<dbReference type="Pfam" id="PF25043">
    <property type="entry name" value="DUF7788"/>
    <property type="match status" value="1"/>
</dbReference>
<feature type="domain" description="DUF7788" evidence="3">
    <location>
        <begin position="583"/>
        <end position="838"/>
    </location>
</feature>
<dbReference type="InterPro" id="IPR058580">
    <property type="entry name" value="DUF2828"/>
</dbReference>
<feature type="region of interest" description="Disordered" evidence="1">
    <location>
        <begin position="782"/>
        <end position="813"/>
    </location>
</feature>
<feature type="compositionally biased region" description="Pro residues" evidence="1">
    <location>
        <begin position="21"/>
        <end position="30"/>
    </location>
</feature>
<dbReference type="InterPro" id="IPR056690">
    <property type="entry name" value="DUF7788"/>
</dbReference>
<feature type="compositionally biased region" description="Acidic residues" evidence="1">
    <location>
        <begin position="783"/>
        <end position="793"/>
    </location>
</feature>
<feature type="region of interest" description="Disordered" evidence="1">
    <location>
        <begin position="1"/>
        <end position="37"/>
    </location>
</feature>
<dbReference type="PANTHER" id="PTHR31373:SF27">
    <property type="entry name" value="TROVE DOMAIN-CONTAINING PROTEIN"/>
    <property type="match status" value="1"/>
</dbReference>
<gene>
    <name evidence="4" type="ORF">GX50_06029</name>
</gene>
<dbReference type="Gene3D" id="3.40.50.410">
    <property type="entry name" value="von Willebrand factor, type A domain"/>
    <property type="match status" value="1"/>
</dbReference>
<accession>A0A2B7ZEF7</accession>